<evidence type="ECO:0000256" key="2">
    <source>
        <dbReference type="SAM" id="Phobius"/>
    </source>
</evidence>
<keyword evidence="2" id="KW-1133">Transmembrane helix</keyword>
<keyword evidence="2" id="KW-0812">Transmembrane</keyword>
<feature type="region of interest" description="Disordered" evidence="1">
    <location>
        <begin position="120"/>
        <end position="210"/>
    </location>
</feature>
<sequence length="210" mass="22799">MGINKVSINTLLIICFDSAFGIYYGYYRIIVGRKDFGDELLLQEDGSDVSSISTEFSDSMHLGSGVPVVGVGRSNRSSNASSSSLNQRNGPFHAFSHVDVGSPPSAHELHVGYGRSMSKPSYFTPHISQNSPSRLGQQPLQRFSHGRPTARGSEWNHIKVQPPSSSLNSGGQRSPGSSSLNNSMPWGRRANFNSIPPPPSRGRKDLERIA</sequence>
<evidence type="ECO:0000313" key="3">
    <source>
        <dbReference type="EMBL" id="VFU60392.1"/>
    </source>
</evidence>
<reference evidence="3" key="1">
    <citation type="submission" date="2019-03" db="EMBL/GenBank/DDBJ databases">
        <authorList>
            <person name="Mank J."/>
            <person name="Almeida P."/>
        </authorList>
    </citation>
    <scope>NUCLEOTIDE SEQUENCE</scope>
    <source>
        <strain evidence="3">78183</strain>
    </source>
</reference>
<keyword evidence="2" id="KW-0472">Membrane</keyword>
<dbReference type="AlphaFoldDB" id="A0A6N2N1B8"/>
<evidence type="ECO:0000256" key="1">
    <source>
        <dbReference type="SAM" id="MobiDB-lite"/>
    </source>
</evidence>
<organism evidence="3">
    <name type="scientific">Salix viminalis</name>
    <name type="common">Common osier</name>
    <name type="synonym">Basket willow</name>
    <dbReference type="NCBI Taxonomy" id="40686"/>
    <lineage>
        <taxon>Eukaryota</taxon>
        <taxon>Viridiplantae</taxon>
        <taxon>Streptophyta</taxon>
        <taxon>Embryophyta</taxon>
        <taxon>Tracheophyta</taxon>
        <taxon>Spermatophyta</taxon>
        <taxon>Magnoliopsida</taxon>
        <taxon>eudicotyledons</taxon>
        <taxon>Gunneridae</taxon>
        <taxon>Pentapetalae</taxon>
        <taxon>rosids</taxon>
        <taxon>fabids</taxon>
        <taxon>Malpighiales</taxon>
        <taxon>Salicaceae</taxon>
        <taxon>Saliceae</taxon>
        <taxon>Salix</taxon>
    </lineage>
</organism>
<feature type="transmembrane region" description="Helical" evidence="2">
    <location>
        <begin position="6"/>
        <end position="26"/>
    </location>
</feature>
<feature type="compositionally biased region" description="Polar residues" evidence="1">
    <location>
        <begin position="162"/>
        <end position="184"/>
    </location>
</feature>
<accession>A0A6N2N1B8</accession>
<gene>
    <name evidence="3" type="ORF">SVIM_LOCUS447779</name>
</gene>
<feature type="compositionally biased region" description="Polar residues" evidence="1">
    <location>
        <begin position="120"/>
        <end position="141"/>
    </location>
</feature>
<proteinExistence type="predicted"/>
<dbReference type="EMBL" id="CAADRP010002054">
    <property type="protein sequence ID" value="VFU60392.1"/>
    <property type="molecule type" value="Genomic_DNA"/>
</dbReference>
<name>A0A6N2N1B8_SALVM</name>
<protein>
    <submittedName>
        <fullName evidence="3">Uncharacterized protein</fullName>
    </submittedName>
</protein>